<dbReference type="InterPro" id="IPR035937">
    <property type="entry name" value="FPG_N"/>
</dbReference>
<evidence type="ECO:0000256" key="10">
    <source>
        <dbReference type="ARBA" id="ARBA00023204"/>
    </source>
</evidence>
<dbReference type="EC" id="3.2.2.23" evidence="15"/>
<evidence type="ECO:0000313" key="19">
    <source>
        <dbReference type="Proteomes" id="UP000183639"/>
    </source>
</evidence>
<dbReference type="InterPro" id="IPR010663">
    <property type="entry name" value="Znf_FPG/IleRS"/>
</dbReference>
<comment type="cofactor">
    <cofactor evidence="15">
        <name>Zn(2+)</name>
        <dbReference type="ChEBI" id="CHEBI:29105"/>
    </cofactor>
    <text evidence="15">Binds 1 zinc ion per subunit.</text>
</comment>
<dbReference type="SMART" id="SM00898">
    <property type="entry name" value="Fapy_DNA_glyco"/>
    <property type="match status" value="1"/>
</dbReference>
<dbReference type="GO" id="GO:0003690">
    <property type="term" value="F:double-stranded DNA binding"/>
    <property type="evidence" value="ECO:0007669"/>
    <property type="project" value="UniProtKB-ARBA"/>
</dbReference>
<gene>
    <name evidence="15" type="primary">mutM</name>
    <name evidence="15" type="synonym">fpg</name>
    <name evidence="18" type="ORF">SAMN04487861_10672</name>
</gene>
<feature type="binding site" evidence="15">
    <location>
        <position position="155"/>
    </location>
    <ligand>
        <name>DNA</name>
        <dbReference type="ChEBI" id="CHEBI:16991"/>
    </ligand>
</feature>
<dbReference type="EC" id="4.2.99.18" evidence="15"/>
<evidence type="ECO:0000256" key="12">
    <source>
        <dbReference type="ARBA" id="ARBA00023268"/>
    </source>
</evidence>
<dbReference type="SUPFAM" id="SSF81624">
    <property type="entry name" value="N-terminal domain of MutM-like DNA repair proteins"/>
    <property type="match status" value="1"/>
</dbReference>
<evidence type="ECO:0000256" key="6">
    <source>
        <dbReference type="ARBA" id="ARBA00022771"/>
    </source>
</evidence>
<keyword evidence="4 15" id="KW-0479">Metal-binding</keyword>
<evidence type="ECO:0000256" key="14">
    <source>
        <dbReference type="ARBA" id="ARBA00044632"/>
    </source>
</evidence>
<dbReference type="PANTHER" id="PTHR22993:SF9">
    <property type="entry name" value="FORMAMIDOPYRIMIDINE-DNA GLYCOSYLASE"/>
    <property type="match status" value="1"/>
</dbReference>
<protein>
    <recommendedName>
        <fullName evidence="15">Formamidopyrimidine-DNA glycosylase</fullName>
        <shortName evidence="15">Fapy-DNA glycosylase</shortName>
        <ecNumber evidence="15">3.2.2.23</ecNumber>
    </recommendedName>
    <alternativeName>
        <fullName evidence="15">DNA-(apurinic or apyrimidinic site) lyase MutM</fullName>
        <shortName evidence="15">AP lyase MutM</shortName>
        <ecNumber evidence="15">4.2.99.18</ecNumber>
    </alternativeName>
</protein>
<comment type="catalytic activity">
    <reaction evidence="1 15">
        <text>Hydrolysis of DNA containing ring-opened 7-methylguanine residues, releasing 2,6-diamino-4-hydroxy-5-(N-methyl)formamidopyrimidine.</text>
        <dbReference type="EC" id="3.2.2.23"/>
    </reaction>
</comment>
<keyword evidence="11 15" id="KW-0456">Lyase</keyword>
<dbReference type="NCBIfam" id="TIGR00577">
    <property type="entry name" value="fpg"/>
    <property type="match status" value="1"/>
</dbReference>
<comment type="subunit">
    <text evidence="3 15">Monomer.</text>
</comment>
<dbReference type="Pfam" id="PF06831">
    <property type="entry name" value="H2TH"/>
    <property type="match status" value="1"/>
</dbReference>
<dbReference type="InterPro" id="IPR010979">
    <property type="entry name" value="Ribosomal_uS13-like_H2TH"/>
</dbReference>
<feature type="binding site" evidence="15">
    <location>
        <position position="93"/>
    </location>
    <ligand>
        <name>DNA</name>
        <dbReference type="ChEBI" id="CHEBI:16991"/>
    </ligand>
</feature>
<keyword evidence="9 15" id="KW-0238">DNA-binding</keyword>
<dbReference type="InterPro" id="IPR000214">
    <property type="entry name" value="Znf_DNA_glyclase/AP_lyase"/>
</dbReference>
<proteinExistence type="inferred from homology"/>
<dbReference type="SUPFAM" id="SSF46946">
    <property type="entry name" value="S13-like H2TH domain"/>
    <property type="match status" value="1"/>
</dbReference>
<dbReference type="PANTHER" id="PTHR22993">
    <property type="entry name" value="FORMAMIDOPYRIMIDINE-DNA GLYCOSYLASE"/>
    <property type="match status" value="1"/>
</dbReference>
<evidence type="ECO:0000256" key="11">
    <source>
        <dbReference type="ARBA" id="ARBA00023239"/>
    </source>
</evidence>
<dbReference type="EMBL" id="FOQK01000006">
    <property type="protein sequence ID" value="SFH85599.1"/>
    <property type="molecule type" value="Genomic_DNA"/>
</dbReference>
<evidence type="ECO:0000256" key="7">
    <source>
        <dbReference type="ARBA" id="ARBA00022801"/>
    </source>
</evidence>
<keyword evidence="6 15" id="KW-0863">Zinc-finger</keyword>
<dbReference type="InterPro" id="IPR015887">
    <property type="entry name" value="DNA_glyclase_Znf_dom_DNA_BS"/>
</dbReference>
<feature type="active site" description="Schiff-base intermediate with DNA" evidence="15">
    <location>
        <position position="2"/>
    </location>
</feature>
<dbReference type="NCBIfam" id="NF002211">
    <property type="entry name" value="PRK01103.1"/>
    <property type="match status" value="1"/>
</dbReference>
<dbReference type="FunFam" id="1.10.8.50:FF:000003">
    <property type="entry name" value="Formamidopyrimidine-DNA glycosylase"/>
    <property type="match status" value="1"/>
</dbReference>
<dbReference type="InterPro" id="IPR020629">
    <property type="entry name" value="FPG_Glyclase"/>
</dbReference>
<evidence type="ECO:0000256" key="4">
    <source>
        <dbReference type="ARBA" id="ARBA00022723"/>
    </source>
</evidence>
<evidence type="ECO:0000313" key="18">
    <source>
        <dbReference type="EMBL" id="SFH85599.1"/>
    </source>
</evidence>
<evidence type="ECO:0000256" key="8">
    <source>
        <dbReference type="ARBA" id="ARBA00022833"/>
    </source>
</evidence>
<dbReference type="GO" id="GO:0008270">
    <property type="term" value="F:zinc ion binding"/>
    <property type="evidence" value="ECO:0007669"/>
    <property type="project" value="UniProtKB-UniRule"/>
</dbReference>
<reference evidence="18 19" key="1">
    <citation type="submission" date="2016-10" db="EMBL/GenBank/DDBJ databases">
        <authorList>
            <person name="de Groot N.N."/>
        </authorList>
    </citation>
    <scope>NUCLEOTIDE SEQUENCE [LARGE SCALE GENOMIC DNA]</scope>
    <source>
        <strain evidence="18 19">Z108</strain>
    </source>
</reference>
<dbReference type="GO" id="GO:0006284">
    <property type="term" value="P:base-excision repair"/>
    <property type="evidence" value="ECO:0007669"/>
    <property type="project" value="InterPro"/>
</dbReference>
<dbReference type="Gene3D" id="3.20.190.10">
    <property type="entry name" value="MutM-like, N-terminal"/>
    <property type="match status" value="1"/>
</dbReference>
<name>A0A1I3DG97_SELRU</name>
<dbReference type="PROSITE" id="PS51068">
    <property type="entry name" value="FPG_CAT"/>
    <property type="match status" value="1"/>
</dbReference>
<keyword evidence="8 15" id="KW-0862">Zinc</keyword>
<dbReference type="OrthoDB" id="9800855at2"/>
<dbReference type="CDD" id="cd08966">
    <property type="entry name" value="EcFpg-like_N"/>
    <property type="match status" value="1"/>
</dbReference>
<dbReference type="PROSITE" id="PS01242">
    <property type="entry name" value="ZF_FPG_1"/>
    <property type="match status" value="1"/>
</dbReference>
<feature type="active site" description="Proton donor; for beta-elimination activity" evidence="15">
    <location>
        <position position="59"/>
    </location>
</feature>
<dbReference type="Gene3D" id="1.10.8.50">
    <property type="match status" value="1"/>
</dbReference>
<evidence type="ECO:0000256" key="9">
    <source>
        <dbReference type="ARBA" id="ARBA00023125"/>
    </source>
</evidence>
<keyword evidence="10 15" id="KW-0234">DNA repair</keyword>
<evidence type="ECO:0000256" key="15">
    <source>
        <dbReference type="HAMAP-Rule" id="MF_00103"/>
    </source>
</evidence>
<dbReference type="SMART" id="SM01232">
    <property type="entry name" value="H2TH"/>
    <property type="match status" value="1"/>
</dbReference>
<dbReference type="Proteomes" id="UP000183639">
    <property type="component" value="Unassembled WGS sequence"/>
</dbReference>
<dbReference type="GO" id="GO:0140078">
    <property type="term" value="F:class I DNA-(apurinic or apyrimidinic site) endonuclease activity"/>
    <property type="evidence" value="ECO:0007669"/>
    <property type="project" value="UniProtKB-EC"/>
</dbReference>
<dbReference type="InterPro" id="IPR015886">
    <property type="entry name" value="H2TH_FPG"/>
</dbReference>
<keyword evidence="7 15" id="KW-0378">Hydrolase</keyword>
<comment type="similarity">
    <text evidence="2 15">Belongs to the FPG family.</text>
</comment>
<keyword evidence="12 15" id="KW-0511">Multifunctional enzyme</keyword>
<dbReference type="Pfam" id="PF01149">
    <property type="entry name" value="Fapy_DNA_glyco"/>
    <property type="match status" value="1"/>
</dbReference>
<feature type="binding site" evidence="15">
    <location>
        <position position="112"/>
    </location>
    <ligand>
        <name>DNA</name>
        <dbReference type="ChEBI" id="CHEBI:16991"/>
    </ligand>
</feature>
<evidence type="ECO:0000259" key="16">
    <source>
        <dbReference type="PROSITE" id="PS51066"/>
    </source>
</evidence>
<feature type="domain" description="Formamidopyrimidine-DNA glycosylase catalytic" evidence="17">
    <location>
        <begin position="2"/>
        <end position="115"/>
    </location>
</feature>
<comment type="catalytic activity">
    <reaction evidence="14 15">
        <text>2'-deoxyribonucleotide-(2'-deoxyribose 5'-phosphate)-2'-deoxyribonucleotide-DNA = a 3'-end 2'-deoxyribonucleotide-(2,3-dehydro-2,3-deoxyribose 5'-phosphate)-DNA + a 5'-end 5'-phospho-2'-deoxyribonucleoside-DNA + H(+)</text>
        <dbReference type="Rhea" id="RHEA:66592"/>
        <dbReference type="Rhea" id="RHEA-COMP:13180"/>
        <dbReference type="Rhea" id="RHEA-COMP:16897"/>
        <dbReference type="Rhea" id="RHEA-COMP:17067"/>
        <dbReference type="ChEBI" id="CHEBI:15378"/>
        <dbReference type="ChEBI" id="CHEBI:136412"/>
        <dbReference type="ChEBI" id="CHEBI:157695"/>
        <dbReference type="ChEBI" id="CHEBI:167181"/>
        <dbReference type="EC" id="4.2.99.18"/>
    </reaction>
</comment>
<dbReference type="GO" id="GO:0034039">
    <property type="term" value="F:8-oxo-7,8-dihydroguanine DNA N-glycosylase activity"/>
    <property type="evidence" value="ECO:0007669"/>
    <property type="project" value="TreeGrafter"/>
</dbReference>
<feature type="active site" description="Proton donor; for delta-elimination activity" evidence="15">
    <location>
        <position position="264"/>
    </location>
</feature>
<dbReference type="PROSITE" id="PS51066">
    <property type="entry name" value="ZF_FPG_2"/>
    <property type="match status" value="1"/>
</dbReference>
<keyword evidence="13 15" id="KW-0326">Glycosidase</keyword>
<dbReference type="Pfam" id="PF06827">
    <property type="entry name" value="zf-FPG_IleRS"/>
    <property type="match status" value="1"/>
</dbReference>
<dbReference type="RefSeq" id="WP_075442640.1">
    <property type="nucleotide sequence ID" value="NZ_FOQK01000006.1"/>
</dbReference>
<dbReference type="AlphaFoldDB" id="A0A1I3DG97"/>
<dbReference type="SUPFAM" id="SSF57716">
    <property type="entry name" value="Glucocorticoid receptor-like (DNA-binding domain)"/>
    <property type="match status" value="1"/>
</dbReference>
<evidence type="ECO:0000256" key="13">
    <source>
        <dbReference type="ARBA" id="ARBA00023295"/>
    </source>
</evidence>
<evidence type="ECO:0000256" key="1">
    <source>
        <dbReference type="ARBA" id="ARBA00001668"/>
    </source>
</evidence>
<evidence type="ECO:0000259" key="17">
    <source>
        <dbReference type="PROSITE" id="PS51068"/>
    </source>
</evidence>
<evidence type="ECO:0000256" key="2">
    <source>
        <dbReference type="ARBA" id="ARBA00009409"/>
    </source>
</evidence>
<keyword evidence="5 15" id="KW-0227">DNA damage</keyword>
<dbReference type="GO" id="GO:0003684">
    <property type="term" value="F:damaged DNA binding"/>
    <property type="evidence" value="ECO:0007669"/>
    <property type="project" value="InterPro"/>
</dbReference>
<evidence type="ECO:0000256" key="3">
    <source>
        <dbReference type="ARBA" id="ARBA00011245"/>
    </source>
</evidence>
<accession>A0A1I3DG97</accession>
<feature type="domain" description="FPG-type" evidence="16">
    <location>
        <begin position="240"/>
        <end position="274"/>
    </location>
</feature>
<comment type="function">
    <text evidence="15">Involved in base excision repair of DNA damaged by oxidation or by mutagenic agents. Acts as DNA glycosylase that recognizes and removes damaged bases. Has a preference for oxidized purines, such as 7,8-dihydro-8-oxoguanine (8-oxoG). Has AP (apurinic/apyrimidinic) lyase activity and introduces nicks in the DNA strand. Cleaves the DNA backbone by beta-delta elimination to generate a single-strand break at the site of the removed base with both 3'- and 5'-phosphates.</text>
</comment>
<dbReference type="InterPro" id="IPR012319">
    <property type="entry name" value="FPG_cat"/>
</dbReference>
<evidence type="ECO:0000256" key="5">
    <source>
        <dbReference type="ARBA" id="ARBA00022763"/>
    </source>
</evidence>
<feature type="active site" description="Proton donor" evidence="15">
    <location>
        <position position="3"/>
    </location>
</feature>
<organism evidence="18 19">
    <name type="scientific">Selenomonas ruminantium</name>
    <dbReference type="NCBI Taxonomy" id="971"/>
    <lineage>
        <taxon>Bacteria</taxon>
        <taxon>Bacillati</taxon>
        <taxon>Bacillota</taxon>
        <taxon>Negativicutes</taxon>
        <taxon>Selenomonadales</taxon>
        <taxon>Selenomonadaceae</taxon>
        <taxon>Selenomonas</taxon>
    </lineage>
</organism>
<dbReference type="HAMAP" id="MF_00103">
    <property type="entry name" value="Fapy_DNA_glycosyl"/>
    <property type="match status" value="1"/>
</dbReference>
<sequence>MPEMPEVEIIRRYLDKQLTGQRIMGVDLLLPRQIKWPEPEGYRAMAIGRTIAGMNRRGKYLLMALDNGSELVFHLRMTGRLVYEPDGVNHDSHARLLFQLDGGGLLVYGDTRTLGTLYALSPGERWRIHGLAEMGPEPLTGDFTPAYIQQTAKGRRTAVKSFLLNQKYIGGIGNIYADEALFLAGIHPLRPVGSLSAAECQRLHQSVNTAIAAGIRDGGTTFRDYKNGEGKQGSHQEQLYVYNRQGQPCRRCGTEIEKMTVGGRGTHLCPQCQRP</sequence>